<organism evidence="1 2">
    <name type="scientific">Cryptosporidium xiaoi</name>
    <dbReference type="NCBI Taxonomy" id="659607"/>
    <lineage>
        <taxon>Eukaryota</taxon>
        <taxon>Sar</taxon>
        <taxon>Alveolata</taxon>
        <taxon>Apicomplexa</taxon>
        <taxon>Conoidasida</taxon>
        <taxon>Coccidia</taxon>
        <taxon>Eucoccidiorida</taxon>
        <taxon>Eimeriorina</taxon>
        <taxon>Cryptosporidiidae</taxon>
        <taxon>Cryptosporidium</taxon>
    </lineage>
</organism>
<protein>
    <submittedName>
        <fullName evidence="1">Uncharacterized protein</fullName>
    </submittedName>
</protein>
<comment type="caution">
    <text evidence="1">The sequence shown here is derived from an EMBL/GenBank/DDBJ whole genome shotgun (WGS) entry which is preliminary data.</text>
</comment>
<keyword evidence="2" id="KW-1185">Reference proteome</keyword>
<gene>
    <name evidence="1" type="ORF">RS030_111924</name>
</gene>
<evidence type="ECO:0000313" key="1">
    <source>
        <dbReference type="EMBL" id="KAK6591103.1"/>
    </source>
</evidence>
<dbReference type="EMBL" id="JAWDEY010000002">
    <property type="protein sequence ID" value="KAK6591103.1"/>
    <property type="molecule type" value="Genomic_DNA"/>
</dbReference>
<sequence length="363" mass="42165">MFEFNNDDEDVTNNYSYSNNNDFERRSILNLRNEKNNINLFEDFIGDDSDGEYNESNNNIINCDSNYDNKNSERRVSDTDIFDNIKINNKVFGFESNNANLDNMTSYSNEHIFCSEDVSRFNNLVINEGNFNDNNTNNYNNINNSDDSNNHKNSEDEYNGIYDLNKYKNSKDNEFNGDVKMNSNEYMYGNIYDIGDNSNCNNINSESSCNNSESSCNNSNLNTNSKNDDIEIDTHRKDMIENNNNNHHNDSNDNNINDNINNDINFTNSSRNQNIDHIYDNNNEFNGTSINFSSPQHKASNNADKINNTCEKNNFNVHLGNNKIDWKHVWNIIEYTENHIICSSERKYKFKSILFDLSKIGCK</sequence>
<name>A0AAV9Y2X2_9CRYT</name>
<accession>A0AAV9Y2X2</accession>
<dbReference type="Proteomes" id="UP001311799">
    <property type="component" value="Unassembled WGS sequence"/>
</dbReference>
<proteinExistence type="predicted"/>
<evidence type="ECO:0000313" key="2">
    <source>
        <dbReference type="Proteomes" id="UP001311799"/>
    </source>
</evidence>
<reference evidence="1 2" key="1">
    <citation type="submission" date="2023-10" db="EMBL/GenBank/DDBJ databases">
        <title>Comparative genomics analysis reveals potential genetic determinants of host preference in Cryptosporidium xiaoi.</title>
        <authorList>
            <person name="Xiao L."/>
            <person name="Li J."/>
        </authorList>
    </citation>
    <scope>NUCLEOTIDE SEQUENCE [LARGE SCALE GENOMIC DNA]</scope>
    <source>
        <strain evidence="1 2">52996</strain>
    </source>
</reference>
<dbReference type="AlphaFoldDB" id="A0AAV9Y2X2"/>